<name>A0ABQ8S522_PERAM</name>
<accession>A0ABQ8S522</accession>
<reference evidence="1 2" key="1">
    <citation type="journal article" date="2022" name="Allergy">
        <title>Genome assembly and annotation of Periplaneta americana reveal a comprehensive cockroach allergen profile.</title>
        <authorList>
            <person name="Wang L."/>
            <person name="Xiong Q."/>
            <person name="Saelim N."/>
            <person name="Wang L."/>
            <person name="Nong W."/>
            <person name="Wan A.T."/>
            <person name="Shi M."/>
            <person name="Liu X."/>
            <person name="Cao Q."/>
            <person name="Hui J.H.L."/>
            <person name="Sookrung N."/>
            <person name="Leung T.F."/>
            <person name="Tungtrongchitr A."/>
            <person name="Tsui S.K.W."/>
        </authorList>
    </citation>
    <scope>NUCLEOTIDE SEQUENCE [LARGE SCALE GENOMIC DNA]</scope>
    <source>
        <strain evidence="1">PWHHKU_190912</strain>
    </source>
</reference>
<dbReference type="Proteomes" id="UP001148838">
    <property type="component" value="Unassembled WGS sequence"/>
</dbReference>
<evidence type="ECO:0000313" key="1">
    <source>
        <dbReference type="EMBL" id="KAJ4428850.1"/>
    </source>
</evidence>
<gene>
    <name evidence="1" type="ORF">ANN_25843</name>
</gene>
<comment type="caution">
    <text evidence="1">The sequence shown here is derived from an EMBL/GenBank/DDBJ whole genome shotgun (WGS) entry which is preliminary data.</text>
</comment>
<organism evidence="1 2">
    <name type="scientific">Periplaneta americana</name>
    <name type="common">American cockroach</name>
    <name type="synonym">Blatta americana</name>
    <dbReference type="NCBI Taxonomy" id="6978"/>
    <lineage>
        <taxon>Eukaryota</taxon>
        <taxon>Metazoa</taxon>
        <taxon>Ecdysozoa</taxon>
        <taxon>Arthropoda</taxon>
        <taxon>Hexapoda</taxon>
        <taxon>Insecta</taxon>
        <taxon>Pterygota</taxon>
        <taxon>Neoptera</taxon>
        <taxon>Polyneoptera</taxon>
        <taxon>Dictyoptera</taxon>
        <taxon>Blattodea</taxon>
        <taxon>Blattoidea</taxon>
        <taxon>Blattidae</taxon>
        <taxon>Blattinae</taxon>
        <taxon>Periplaneta</taxon>
    </lineage>
</organism>
<keyword evidence="2" id="KW-1185">Reference proteome</keyword>
<sequence length="147" mass="16115">MAGLCEGGNEPPDSLKASPRQIQIERSLTPVSERVGVVGRKREKSTASHNVLVSRIFAAAALDLQKHVATQKNKGSIRNASSKSILTSHFVTRDTGFQNEVEAAEATLAYHPVVYLSGYEQSPAFGYFECKLSGAYRYTSFVQFMVQ</sequence>
<evidence type="ECO:0000313" key="2">
    <source>
        <dbReference type="Proteomes" id="UP001148838"/>
    </source>
</evidence>
<dbReference type="EMBL" id="JAJSOF020000036">
    <property type="protein sequence ID" value="KAJ4428850.1"/>
    <property type="molecule type" value="Genomic_DNA"/>
</dbReference>
<proteinExistence type="predicted"/>
<protein>
    <submittedName>
        <fullName evidence="1">Uncharacterized protein</fullName>
    </submittedName>
</protein>